<dbReference type="EMBL" id="NVLK01000039">
    <property type="protein sequence ID" value="PEC20606.1"/>
    <property type="molecule type" value="Genomic_DNA"/>
</dbReference>
<reference evidence="1 2" key="1">
    <citation type="submission" date="2017-09" db="EMBL/GenBank/DDBJ databases">
        <title>Large-scale bioinformatics analysis of Bacillus genomes uncovers conserved roles of natural products in bacterial physiology.</title>
        <authorList>
            <consortium name="Agbiome Team Llc"/>
            <person name="Bleich R.M."/>
            <person name="Grubbs K.J."/>
            <person name="Santa Maria K.C."/>
            <person name="Allen S.E."/>
            <person name="Farag S."/>
            <person name="Shank E.A."/>
            <person name="Bowers A."/>
        </authorList>
    </citation>
    <scope>NUCLEOTIDE SEQUENCE [LARGE SCALE GENOMIC DNA]</scope>
    <source>
        <strain evidence="1 2">AFS096845</strain>
    </source>
</reference>
<comment type="caution">
    <text evidence="1">The sequence shown here is derived from an EMBL/GenBank/DDBJ whole genome shotgun (WGS) entry which is preliminary data.</text>
</comment>
<protein>
    <submittedName>
        <fullName evidence="1">Uncharacterized protein</fullName>
    </submittedName>
</protein>
<name>A0A2A7HUE1_BACCE</name>
<organism evidence="1 2">
    <name type="scientific">Bacillus cereus</name>
    <dbReference type="NCBI Taxonomy" id="1396"/>
    <lineage>
        <taxon>Bacteria</taxon>
        <taxon>Bacillati</taxon>
        <taxon>Bacillota</taxon>
        <taxon>Bacilli</taxon>
        <taxon>Bacillales</taxon>
        <taxon>Bacillaceae</taxon>
        <taxon>Bacillus</taxon>
        <taxon>Bacillus cereus group</taxon>
    </lineage>
</organism>
<evidence type="ECO:0000313" key="1">
    <source>
        <dbReference type="EMBL" id="PEC20606.1"/>
    </source>
</evidence>
<proteinExistence type="predicted"/>
<gene>
    <name evidence="1" type="ORF">COM96_18675</name>
</gene>
<sequence>MRANVGKINFIKLTEEVKLRRPILCLHSNTVWLLSGTHTTPTPVICGARGESQGVSPLNGHRKPTNESDCQRAIPQSLAIQGNDTSSTYEPALLNRYKYQLTYSLIRSAYENTVRYTLKRCIYMVHTYIQIKKNHEAAT</sequence>
<accession>A0A2A7HUE1</accession>
<dbReference type="AlphaFoldDB" id="A0A2A7HUE1"/>
<evidence type="ECO:0000313" key="2">
    <source>
        <dbReference type="Proteomes" id="UP000220006"/>
    </source>
</evidence>
<dbReference type="Proteomes" id="UP000220006">
    <property type="component" value="Unassembled WGS sequence"/>
</dbReference>